<evidence type="ECO:0000313" key="2">
    <source>
        <dbReference type="Proteomes" id="UP000233769"/>
    </source>
</evidence>
<dbReference type="Proteomes" id="UP000233769">
    <property type="component" value="Chromosome tk0001"/>
</dbReference>
<name>A0A2N9AIF0_METEX</name>
<accession>A0A2N9AIF0</accession>
<dbReference type="AlphaFoldDB" id="A0A2N9AIF0"/>
<proteinExistence type="predicted"/>
<dbReference type="EMBL" id="LT962688">
    <property type="protein sequence ID" value="SOR27136.1"/>
    <property type="molecule type" value="Genomic_DNA"/>
</dbReference>
<evidence type="ECO:0000313" key="1">
    <source>
        <dbReference type="EMBL" id="SOR27136.1"/>
    </source>
</evidence>
<sequence>MARTLQEETRPRLARSFRAGYRPPLSGPDALLEGEALIVVPDNVMCFGLLGGGAFAEFDLSGGGSGPAPVLSAPATVAISGHTVVRAIEGGLAIASSSDMGQFGAAVGVSTGFAESGAPCAYVANGPLVEPSWSWAPGPVFLGADGALTQQEPASGFLQQIGVSDLPTRLLVDIQPPFALGA</sequence>
<gene>
    <name evidence="1" type="ORF">TK0001_0534</name>
</gene>
<protein>
    <submittedName>
        <fullName evidence="1">Uncharacterized protein</fullName>
    </submittedName>
</protein>
<organism evidence="1 2">
    <name type="scientific">Methylorubrum extorquens</name>
    <name type="common">Methylobacterium dichloromethanicum</name>
    <name type="synonym">Methylobacterium extorquens</name>
    <dbReference type="NCBI Taxonomy" id="408"/>
    <lineage>
        <taxon>Bacteria</taxon>
        <taxon>Pseudomonadati</taxon>
        <taxon>Pseudomonadota</taxon>
        <taxon>Alphaproteobacteria</taxon>
        <taxon>Hyphomicrobiales</taxon>
        <taxon>Methylobacteriaceae</taxon>
        <taxon>Methylorubrum</taxon>
    </lineage>
</organism>
<reference evidence="2" key="1">
    <citation type="submission" date="2017-10" db="EMBL/GenBank/DDBJ databases">
        <authorList>
            <person name="Regsiter A."/>
            <person name="William W."/>
        </authorList>
    </citation>
    <scope>NUCLEOTIDE SEQUENCE [LARGE SCALE GENOMIC DNA]</scope>
</reference>